<dbReference type="KEGG" id="schv:BRCON_2127"/>
<proteinExistence type="predicted"/>
<dbReference type="GO" id="GO:0005737">
    <property type="term" value="C:cytoplasm"/>
    <property type="evidence" value="ECO:0007669"/>
    <property type="project" value="UniProtKB-SubCell"/>
</dbReference>
<accession>A0A2Z4Y6S0</accession>
<keyword evidence="3" id="KW-0598">Phosphotransferase system</keyword>
<evidence type="ECO:0000313" key="5">
    <source>
        <dbReference type="EMBL" id="AXA36904.1"/>
    </source>
</evidence>
<dbReference type="CDD" id="cd00367">
    <property type="entry name" value="PTS-HPr_like"/>
    <property type="match status" value="1"/>
</dbReference>
<evidence type="ECO:0000256" key="3">
    <source>
        <dbReference type="ARBA" id="ARBA00022683"/>
    </source>
</evidence>
<name>A0A2Z4Y6S0_SUMC1</name>
<evidence type="ECO:0000259" key="4">
    <source>
        <dbReference type="PROSITE" id="PS51350"/>
    </source>
</evidence>
<keyword evidence="5" id="KW-0808">Transferase</keyword>
<evidence type="ECO:0000256" key="2">
    <source>
        <dbReference type="ARBA" id="ARBA00022490"/>
    </source>
</evidence>
<keyword evidence="2" id="KW-0963">Cytoplasm</keyword>
<reference evidence="5 6" key="1">
    <citation type="submission" date="2018-05" db="EMBL/GenBank/DDBJ databases">
        <title>A metagenomic window into the 2 km-deep terrestrial subsurface aquifer revealed taxonomically and functionally diverse microbial community comprising novel uncultured bacterial lineages.</title>
        <authorList>
            <person name="Kadnikov V.V."/>
            <person name="Mardanov A.V."/>
            <person name="Beletsky A.V."/>
            <person name="Banks D."/>
            <person name="Pimenov N.V."/>
            <person name="Frank Y.A."/>
            <person name="Karnachuk O.V."/>
            <person name="Ravin N.V."/>
        </authorList>
    </citation>
    <scope>NUCLEOTIDE SEQUENCE [LARGE SCALE GENOMIC DNA]</scope>
    <source>
        <strain evidence="5">BY</strain>
    </source>
</reference>
<dbReference type="InterPro" id="IPR035895">
    <property type="entry name" value="HPr-like_sf"/>
</dbReference>
<dbReference type="Proteomes" id="UP000262583">
    <property type="component" value="Chromosome"/>
</dbReference>
<dbReference type="SUPFAM" id="SSF55594">
    <property type="entry name" value="HPr-like"/>
    <property type="match status" value="1"/>
</dbReference>
<dbReference type="GO" id="GO:0016740">
    <property type="term" value="F:transferase activity"/>
    <property type="evidence" value="ECO:0007669"/>
    <property type="project" value="UniProtKB-KW"/>
</dbReference>
<dbReference type="InterPro" id="IPR002114">
    <property type="entry name" value="PTS_HPr_Ser_P_site"/>
</dbReference>
<gene>
    <name evidence="5" type="ORF">BRCON_2127</name>
</gene>
<dbReference type="PANTHER" id="PTHR33705:SF2">
    <property type="entry name" value="PHOSPHOCARRIER PROTEIN NPR"/>
    <property type="match status" value="1"/>
</dbReference>
<dbReference type="InterPro" id="IPR000032">
    <property type="entry name" value="HPr-like"/>
</dbReference>
<dbReference type="PRINTS" id="PR00107">
    <property type="entry name" value="PHOSPHOCPHPR"/>
</dbReference>
<organism evidence="5 6">
    <name type="scientific">Sumerlaea chitinivorans</name>
    <dbReference type="NCBI Taxonomy" id="2250252"/>
    <lineage>
        <taxon>Bacteria</taxon>
        <taxon>Candidatus Sumerlaeota</taxon>
        <taxon>Candidatus Sumerlaeia</taxon>
        <taxon>Candidatus Sumerlaeales</taxon>
        <taxon>Candidatus Sumerlaeaceae</taxon>
        <taxon>Candidatus Sumerlaea</taxon>
    </lineage>
</organism>
<comment type="subcellular location">
    <subcellularLocation>
        <location evidence="1">Cytoplasm</location>
    </subcellularLocation>
</comment>
<evidence type="ECO:0000313" key="6">
    <source>
        <dbReference type="Proteomes" id="UP000262583"/>
    </source>
</evidence>
<dbReference type="AlphaFoldDB" id="A0A2Z4Y6S0"/>
<dbReference type="InterPro" id="IPR050399">
    <property type="entry name" value="HPr"/>
</dbReference>
<dbReference type="PANTHER" id="PTHR33705">
    <property type="entry name" value="PHOSPHOCARRIER PROTEIN HPR"/>
    <property type="match status" value="1"/>
</dbReference>
<dbReference type="PROSITE" id="PS51350">
    <property type="entry name" value="PTS_HPR_DOM"/>
    <property type="match status" value="1"/>
</dbReference>
<feature type="domain" description="HPr" evidence="4">
    <location>
        <begin position="4"/>
        <end position="92"/>
    </location>
</feature>
<dbReference type="NCBIfam" id="TIGR01003">
    <property type="entry name" value="PTS_HPr_family"/>
    <property type="match status" value="1"/>
</dbReference>
<dbReference type="Pfam" id="PF00381">
    <property type="entry name" value="PTS-HPr"/>
    <property type="match status" value="1"/>
</dbReference>
<evidence type="ECO:0000256" key="1">
    <source>
        <dbReference type="ARBA" id="ARBA00004496"/>
    </source>
</evidence>
<dbReference type="Gene3D" id="3.30.1340.10">
    <property type="entry name" value="HPr-like"/>
    <property type="match status" value="1"/>
</dbReference>
<dbReference type="GO" id="GO:0009401">
    <property type="term" value="P:phosphoenolpyruvate-dependent sugar phosphotransferase system"/>
    <property type="evidence" value="ECO:0007669"/>
    <property type="project" value="UniProtKB-KW"/>
</dbReference>
<protein>
    <submittedName>
        <fullName evidence="5">Phosphotransferase system, phosphocarrier protein HPr</fullName>
    </submittedName>
</protein>
<dbReference type="EMBL" id="CP030759">
    <property type="protein sequence ID" value="AXA36904.1"/>
    <property type="molecule type" value="Genomic_DNA"/>
</dbReference>
<sequence length="93" mass="10009">MSTTARREVTILNNAGLHLRPAAAFVQAANKFKNTDVYVISDEKRVNGKSIMGLVMLAAGKGTKLTIECVGDQSEEAADTLAQLIENHFGMDT</sequence>
<dbReference type="PROSITE" id="PS00589">
    <property type="entry name" value="PTS_HPR_SER"/>
    <property type="match status" value="1"/>
</dbReference>